<dbReference type="GO" id="GO:0006508">
    <property type="term" value="P:proteolysis"/>
    <property type="evidence" value="ECO:0007669"/>
    <property type="project" value="InterPro"/>
</dbReference>
<organism evidence="5">
    <name type="scientific">Melanaphis sacchari</name>
    <dbReference type="NCBI Taxonomy" id="742174"/>
    <lineage>
        <taxon>Eukaryota</taxon>
        <taxon>Metazoa</taxon>
        <taxon>Ecdysozoa</taxon>
        <taxon>Arthropoda</taxon>
        <taxon>Hexapoda</taxon>
        <taxon>Insecta</taxon>
        <taxon>Pterygota</taxon>
        <taxon>Neoptera</taxon>
        <taxon>Paraneoptera</taxon>
        <taxon>Hemiptera</taxon>
        <taxon>Sternorrhyncha</taxon>
        <taxon>Aphidomorpha</taxon>
        <taxon>Aphidoidea</taxon>
        <taxon>Aphididae</taxon>
        <taxon>Aphidini</taxon>
        <taxon>Melanaphis</taxon>
    </lineage>
</organism>
<dbReference type="AlphaFoldDB" id="A0A2H8TYD1"/>
<sequence length="184" mass="21166">MGITDIQDQLSVLLYLKDTLKFIDKDRIGIWGKGYGGYATGMILAKRPEVFRCGIATSPITNWAHFDSAWTEKLMGTPNVTDNYRGYEDSDLSKKAITLDKKLLMLIHGSADETVHYQHSMMLIRALTEKGILFRHQTYPDEGHTFDGSTKHLFHAMEHFWDECFGPLDFDDWDESLNFFAFTQ</sequence>
<gene>
    <name evidence="5" type="primary">VDPP4_3</name>
</gene>
<dbReference type="PANTHER" id="PTHR11731">
    <property type="entry name" value="PROTEASE FAMILY S9B,C DIPEPTIDYL-PEPTIDASE IV-RELATED"/>
    <property type="match status" value="1"/>
</dbReference>
<dbReference type="GO" id="GO:0008239">
    <property type="term" value="F:dipeptidyl-peptidase activity"/>
    <property type="evidence" value="ECO:0007669"/>
    <property type="project" value="TreeGrafter"/>
</dbReference>
<dbReference type="InterPro" id="IPR029058">
    <property type="entry name" value="AB_hydrolase_fold"/>
</dbReference>
<dbReference type="OrthoDB" id="16520at2759"/>
<evidence type="ECO:0000259" key="4">
    <source>
        <dbReference type="Pfam" id="PF00326"/>
    </source>
</evidence>
<evidence type="ECO:0000256" key="1">
    <source>
        <dbReference type="ARBA" id="ARBA00022438"/>
    </source>
</evidence>
<accession>A0A2H8TYD1</accession>
<keyword evidence="2" id="KW-0720">Serine protease</keyword>
<evidence type="ECO:0000256" key="3">
    <source>
        <dbReference type="ARBA" id="ARBA00023180"/>
    </source>
</evidence>
<proteinExistence type="predicted"/>
<reference evidence="5" key="1">
    <citation type="submission" date="2017-10" db="EMBL/GenBank/DDBJ databases">
        <title>Transcriptome Assembly of Sugarcane Aphid Adults.</title>
        <authorList>
            <person name="Scully E.D."/>
            <person name="Palmer N.A."/>
            <person name="Geib S.M."/>
            <person name="Sarath G."/>
            <person name="Sattler S.E."/>
        </authorList>
    </citation>
    <scope>NUCLEOTIDE SEQUENCE</scope>
    <source>
        <tissue evidence="5">Whole body</tissue>
    </source>
</reference>
<dbReference type="GO" id="GO:0004177">
    <property type="term" value="F:aminopeptidase activity"/>
    <property type="evidence" value="ECO:0007669"/>
    <property type="project" value="UniProtKB-KW"/>
</dbReference>
<evidence type="ECO:0000313" key="5">
    <source>
        <dbReference type="EMBL" id="MBW18158.1"/>
    </source>
</evidence>
<dbReference type="PANTHER" id="PTHR11731:SF200">
    <property type="entry name" value="DIPEPTIDYL PEPTIDASE 10, ISOFORM B"/>
    <property type="match status" value="1"/>
</dbReference>
<dbReference type="Gene3D" id="3.40.50.1820">
    <property type="entry name" value="alpha/beta hydrolase"/>
    <property type="match status" value="1"/>
</dbReference>
<dbReference type="InterPro" id="IPR001375">
    <property type="entry name" value="Peptidase_S9_cat"/>
</dbReference>
<keyword evidence="1" id="KW-0645">Protease</keyword>
<dbReference type="GO" id="GO:0005886">
    <property type="term" value="C:plasma membrane"/>
    <property type="evidence" value="ECO:0007669"/>
    <property type="project" value="TreeGrafter"/>
</dbReference>
<name>A0A2H8TYD1_9HEMI</name>
<dbReference type="EMBL" id="GFXV01006353">
    <property type="protein sequence ID" value="MBW18158.1"/>
    <property type="molecule type" value="Transcribed_RNA"/>
</dbReference>
<keyword evidence="1" id="KW-0378">Hydrolase</keyword>
<dbReference type="SUPFAM" id="SSF53474">
    <property type="entry name" value="alpha/beta-Hydrolases"/>
    <property type="match status" value="1"/>
</dbReference>
<dbReference type="InterPro" id="IPR050278">
    <property type="entry name" value="Serine_Prot_S9B/DPPIV"/>
</dbReference>
<evidence type="ECO:0000256" key="2">
    <source>
        <dbReference type="ARBA" id="ARBA00022825"/>
    </source>
</evidence>
<feature type="domain" description="Peptidase S9 prolyl oligopeptidase catalytic" evidence="4">
    <location>
        <begin position="2"/>
        <end position="166"/>
    </location>
</feature>
<keyword evidence="1" id="KW-0031">Aminopeptidase</keyword>
<keyword evidence="3" id="KW-0325">Glycoprotein</keyword>
<dbReference type="Pfam" id="PF00326">
    <property type="entry name" value="Peptidase_S9"/>
    <property type="match status" value="1"/>
</dbReference>
<protein>
    <submittedName>
        <fullName evidence="5">Venom dipeptidyl peptidase 4</fullName>
    </submittedName>
</protein>
<dbReference type="GO" id="GO:0008236">
    <property type="term" value="F:serine-type peptidase activity"/>
    <property type="evidence" value="ECO:0007669"/>
    <property type="project" value="UniProtKB-KW"/>
</dbReference>